<dbReference type="GO" id="GO:0005315">
    <property type="term" value="F:phosphate transmembrane transporter activity"/>
    <property type="evidence" value="ECO:0007669"/>
    <property type="project" value="InterPro"/>
</dbReference>
<feature type="transmembrane region" description="Helical" evidence="8">
    <location>
        <begin position="247"/>
        <end position="265"/>
    </location>
</feature>
<dbReference type="GO" id="GO:0005886">
    <property type="term" value="C:plasma membrane"/>
    <property type="evidence" value="ECO:0007669"/>
    <property type="project" value="UniProtKB-SubCell"/>
</dbReference>
<protein>
    <recommendedName>
        <fullName evidence="8">Phosphate transport system permease protein PstA</fullName>
    </recommendedName>
</protein>
<proteinExistence type="inferred from homology"/>
<dbReference type="InterPro" id="IPR005672">
    <property type="entry name" value="Phosphate_PstA"/>
</dbReference>
<comment type="similarity">
    <text evidence="2 8">Belongs to the binding-protein-dependent transport system permease family. CysTW subfamily.</text>
</comment>
<organism evidence="10 11">
    <name type="scientific">Clostridium thermosuccinogenes</name>
    <dbReference type="NCBI Taxonomy" id="84032"/>
    <lineage>
        <taxon>Bacteria</taxon>
        <taxon>Bacillati</taxon>
        <taxon>Bacillota</taxon>
        <taxon>Clostridia</taxon>
        <taxon>Eubacteriales</taxon>
        <taxon>Clostridiaceae</taxon>
        <taxon>Clostridium</taxon>
    </lineage>
</organism>
<dbReference type="EMBL" id="NIOJ01000001">
    <property type="protein sequence ID" value="PNU01471.1"/>
    <property type="molecule type" value="Genomic_DNA"/>
</dbReference>
<keyword evidence="5 8" id="KW-0812">Transmembrane</keyword>
<dbReference type="RefSeq" id="WP_103079700.1">
    <property type="nucleotide sequence ID" value="NZ_CP021850.1"/>
</dbReference>
<feature type="transmembrane region" description="Helical" evidence="8">
    <location>
        <begin position="182"/>
        <end position="203"/>
    </location>
</feature>
<dbReference type="OrthoDB" id="9785113at2"/>
<keyword evidence="7 8" id="KW-0472">Membrane</keyword>
<evidence type="ECO:0000313" key="10">
    <source>
        <dbReference type="EMBL" id="PNU01471.1"/>
    </source>
</evidence>
<evidence type="ECO:0000313" key="11">
    <source>
        <dbReference type="Proteomes" id="UP000236151"/>
    </source>
</evidence>
<dbReference type="NCBIfam" id="TIGR00974">
    <property type="entry name" value="3a0107s02c"/>
    <property type="match status" value="1"/>
</dbReference>
<dbReference type="PANTHER" id="PTHR43470:SF3">
    <property type="entry name" value="PHOSPHATE TRANSPORT SYSTEM PERMEASE PROTEIN PSTA-RELATED"/>
    <property type="match status" value="1"/>
</dbReference>
<evidence type="ECO:0000256" key="2">
    <source>
        <dbReference type="ARBA" id="ARBA00007069"/>
    </source>
</evidence>
<dbReference type="InterPro" id="IPR035906">
    <property type="entry name" value="MetI-like_sf"/>
</dbReference>
<feature type="domain" description="ABC transmembrane type-1" evidence="9">
    <location>
        <begin position="63"/>
        <end position="265"/>
    </location>
</feature>
<sequence length="279" mass="29992">MKKIRITDKILSSLIWVFSFLTVAILAWIIIYILCKGIGHVSWNFISTIYRPGKGLTGILPMIISTLYLIVLTIAISAPVGIFSAIYLVEYAKEGPVLRIIRFTTETLAGIPSIIYGLFGFIFFVTSLHLRYSLISGALTLSIMVLPTIIRTTEESLKAVPESYKEGSLALGATKLTTIIRVILPCAIPGILSAVILSIGRIVGESAAVIFTAGMSTNIPGSIMDSGRTLTVHLYQLANEGISFQQAYATAAVLIIIVALINISAGKIASLVKRMTIGG</sequence>
<feature type="transmembrane region" description="Helical" evidence="8">
    <location>
        <begin position="59"/>
        <end position="88"/>
    </location>
</feature>
<evidence type="ECO:0000259" key="9">
    <source>
        <dbReference type="PROSITE" id="PS50928"/>
    </source>
</evidence>
<evidence type="ECO:0000256" key="6">
    <source>
        <dbReference type="ARBA" id="ARBA00022989"/>
    </source>
</evidence>
<gene>
    <name evidence="10" type="primary">pstA</name>
    <name evidence="10" type="ORF">CDQ84_00220</name>
</gene>
<dbReference type="Proteomes" id="UP000236151">
    <property type="component" value="Unassembled WGS sequence"/>
</dbReference>
<name>A0A2K2FMZ8_9CLOT</name>
<evidence type="ECO:0000256" key="1">
    <source>
        <dbReference type="ARBA" id="ARBA00004651"/>
    </source>
</evidence>
<dbReference type="SUPFAM" id="SSF161098">
    <property type="entry name" value="MetI-like"/>
    <property type="match status" value="1"/>
</dbReference>
<dbReference type="GO" id="GO:0035435">
    <property type="term" value="P:phosphate ion transmembrane transport"/>
    <property type="evidence" value="ECO:0007669"/>
    <property type="project" value="InterPro"/>
</dbReference>
<keyword evidence="6 8" id="KW-1133">Transmembrane helix</keyword>
<dbReference type="PROSITE" id="PS50928">
    <property type="entry name" value="ABC_TM1"/>
    <property type="match status" value="1"/>
</dbReference>
<evidence type="ECO:0000256" key="5">
    <source>
        <dbReference type="ARBA" id="ARBA00022692"/>
    </source>
</evidence>
<dbReference type="InterPro" id="IPR000515">
    <property type="entry name" value="MetI-like"/>
</dbReference>
<keyword evidence="11" id="KW-1185">Reference proteome</keyword>
<dbReference type="Pfam" id="PF00528">
    <property type="entry name" value="BPD_transp_1"/>
    <property type="match status" value="1"/>
</dbReference>
<keyword evidence="3" id="KW-0813">Transport</keyword>
<dbReference type="Gene3D" id="1.10.3720.10">
    <property type="entry name" value="MetI-like"/>
    <property type="match status" value="1"/>
</dbReference>
<dbReference type="CDD" id="cd06261">
    <property type="entry name" value="TM_PBP2"/>
    <property type="match status" value="1"/>
</dbReference>
<comment type="subcellular location">
    <subcellularLocation>
        <location evidence="1 8">Cell membrane</location>
        <topology evidence="1 8">Multi-pass membrane protein</topology>
    </subcellularLocation>
</comment>
<keyword evidence="4 8" id="KW-1003">Cell membrane</keyword>
<dbReference type="KEGG" id="cthd:CDO33_16210"/>
<accession>A0A2K2FMZ8</accession>
<evidence type="ECO:0000256" key="8">
    <source>
        <dbReference type="RuleBase" id="RU363043"/>
    </source>
</evidence>
<evidence type="ECO:0000256" key="4">
    <source>
        <dbReference type="ARBA" id="ARBA00022475"/>
    </source>
</evidence>
<reference evidence="10 11" key="1">
    <citation type="submission" date="2017-06" db="EMBL/GenBank/DDBJ databases">
        <title>Investigating the central metabolism of Clostridium thermosuccinogenes.</title>
        <authorList>
            <person name="Koendjbiharie J.G."/>
            <person name="van Kranenburg R."/>
        </authorList>
    </citation>
    <scope>NUCLEOTIDE SEQUENCE [LARGE SCALE GENOMIC DNA]</scope>
    <source>
        <strain evidence="10 11">DSM 5806</strain>
    </source>
</reference>
<dbReference type="AlphaFoldDB" id="A0A2K2FMZ8"/>
<feature type="transmembrane region" description="Helical" evidence="8">
    <location>
        <begin position="100"/>
        <end position="124"/>
    </location>
</feature>
<dbReference type="PANTHER" id="PTHR43470">
    <property type="entry name" value="PHOSPHATE TRANSPORT SYSTEM PERMEASE PROTEIN PSTA-RELATED"/>
    <property type="match status" value="1"/>
</dbReference>
<evidence type="ECO:0000256" key="3">
    <source>
        <dbReference type="ARBA" id="ARBA00022448"/>
    </source>
</evidence>
<evidence type="ECO:0000256" key="7">
    <source>
        <dbReference type="ARBA" id="ARBA00023136"/>
    </source>
</evidence>
<feature type="transmembrane region" description="Helical" evidence="8">
    <location>
        <begin position="12"/>
        <end position="39"/>
    </location>
</feature>
<comment type="caution">
    <text evidence="8">Lacks conserved residue(s) required for the propagation of feature annotation.</text>
</comment>
<comment type="caution">
    <text evidence="10">The sequence shown here is derived from an EMBL/GenBank/DDBJ whole genome shotgun (WGS) entry which is preliminary data.</text>
</comment>